<keyword evidence="13" id="KW-1185">Reference proteome</keyword>
<dbReference type="Pfam" id="PF01595">
    <property type="entry name" value="CNNM"/>
    <property type="match status" value="1"/>
</dbReference>
<feature type="transmembrane region" description="Helical" evidence="10">
    <location>
        <begin position="107"/>
        <end position="128"/>
    </location>
</feature>
<evidence type="ECO:0000256" key="7">
    <source>
        <dbReference type="ARBA" id="ARBA00023122"/>
    </source>
</evidence>
<dbReference type="AlphaFoldDB" id="A0A4R8DQ21"/>
<evidence type="ECO:0000256" key="5">
    <source>
        <dbReference type="ARBA" id="ARBA00022737"/>
    </source>
</evidence>
<feature type="transmembrane region" description="Helical" evidence="10">
    <location>
        <begin position="20"/>
        <end position="48"/>
    </location>
</feature>
<keyword evidence="3" id="KW-1003">Cell membrane</keyword>
<feature type="transmembrane region" description="Helical" evidence="10">
    <location>
        <begin position="74"/>
        <end position="95"/>
    </location>
</feature>
<organism evidence="12 13">
    <name type="scientific">Dinghuibacter silviterrae</name>
    <dbReference type="NCBI Taxonomy" id="1539049"/>
    <lineage>
        <taxon>Bacteria</taxon>
        <taxon>Pseudomonadati</taxon>
        <taxon>Bacteroidota</taxon>
        <taxon>Chitinophagia</taxon>
        <taxon>Chitinophagales</taxon>
        <taxon>Chitinophagaceae</taxon>
        <taxon>Dinghuibacter</taxon>
    </lineage>
</organism>
<dbReference type="Proteomes" id="UP000294498">
    <property type="component" value="Unassembled WGS sequence"/>
</dbReference>
<evidence type="ECO:0000256" key="2">
    <source>
        <dbReference type="ARBA" id="ARBA00006337"/>
    </source>
</evidence>
<dbReference type="InterPro" id="IPR000644">
    <property type="entry name" value="CBS_dom"/>
</dbReference>
<evidence type="ECO:0000313" key="12">
    <source>
        <dbReference type="EMBL" id="TDW99504.1"/>
    </source>
</evidence>
<dbReference type="Gene3D" id="3.10.580.10">
    <property type="entry name" value="CBS-domain"/>
    <property type="match status" value="1"/>
</dbReference>
<evidence type="ECO:0000256" key="1">
    <source>
        <dbReference type="ARBA" id="ARBA00004651"/>
    </source>
</evidence>
<keyword evidence="5" id="KW-0677">Repeat</keyword>
<dbReference type="InterPro" id="IPR036318">
    <property type="entry name" value="FAD-bd_PCMH-like_sf"/>
</dbReference>
<keyword evidence="6 10" id="KW-1133">Transmembrane helix</keyword>
<proteinExistence type="inferred from homology"/>
<dbReference type="InterPro" id="IPR016169">
    <property type="entry name" value="FAD-bd_PCMH_sub2"/>
</dbReference>
<dbReference type="EMBL" id="SODV01000001">
    <property type="protein sequence ID" value="TDW99504.1"/>
    <property type="molecule type" value="Genomic_DNA"/>
</dbReference>
<name>A0A4R8DQ21_9BACT</name>
<accession>A0A4R8DQ21</accession>
<evidence type="ECO:0000256" key="3">
    <source>
        <dbReference type="ARBA" id="ARBA00022475"/>
    </source>
</evidence>
<evidence type="ECO:0000256" key="6">
    <source>
        <dbReference type="ARBA" id="ARBA00022989"/>
    </source>
</evidence>
<dbReference type="Pfam" id="PF03471">
    <property type="entry name" value="CorC_HlyC"/>
    <property type="match status" value="1"/>
</dbReference>
<feature type="domain" description="CBS" evidence="11">
    <location>
        <begin position="284"/>
        <end position="341"/>
    </location>
</feature>
<evidence type="ECO:0000256" key="9">
    <source>
        <dbReference type="PROSITE-ProRule" id="PRU00703"/>
    </source>
</evidence>
<dbReference type="SUPFAM" id="SSF56176">
    <property type="entry name" value="FAD-binding/transporter-associated domain-like"/>
    <property type="match status" value="1"/>
</dbReference>
<dbReference type="PROSITE" id="PS51371">
    <property type="entry name" value="CBS"/>
    <property type="match status" value="2"/>
</dbReference>
<dbReference type="Gene3D" id="3.30.465.10">
    <property type="match status" value="1"/>
</dbReference>
<dbReference type="SUPFAM" id="SSF54631">
    <property type="entry name" value="CBS-domain pair"/>
    <property type="match status" value="1"/>
</dbReference>
<dbReference type="RefSeq" id="WP_246073456.1">
    <property type="nucleotide sequence ID" value="NZ_SODV01000001.1"/>
</dbReference>
<protein>
    <submittedName>
        <fullName evidence="12">Gliding motility-associated protein GldE</fullName>
    </submittedName>
</protein>
<dbReference type="InterPro" id="IPR005170">
    <property type="entry name" value="Transptr-assoc_dom"/>
</dbReference>
<dbReference type="PANTHER" id="PTHR22777">
    <property type="entry name" value="HEMOLYSIN-RELATED"/>
    <property type="match status" value="1"/>
</dbReference>
<dbReference type="InterPro" id="IPR019862">
    <property type="entry name" value="Motility-assoc_prot_GldE"/>
</dbReference>
<dbReference type="InterPro" id="IPR046342">
    <property type="entry name" value="CBS_dom_sf"/>
</dbReference>
<dbReference type="GO" id="GO:0050660">
    <property type="term" value="F:flavin adenine dinucleotide binding"/>
    <property type="evidence" value="ECO:0007669"/>
    <property type="project" value="InterPro"/>
</dbReference>
<evidence type="ECO:0000313" key="13">
    <source>
        <dbReference type="Proteomes" id="UP000294498"/>
    </source>
</evidence>
<comment type="caution">
    <text evidence="12">The sequence shown here is derived from an EMBL/GenBank/DDBJ whole genome shotgun (WGS) entry which is preliminary data.</text>
</comment>
<keyword evidence="7 9" id="KW-0129">CBS domain</keyword>
<sequence>MDHPPNAPILLTAINTQGTTVWIVLFIALIFLLFVVSGSEIALFTLTYKDQNILKTKQVPYARRITTLLEEPKILLASLQCASGFLHIVLILMANSLIDTFLPMDPALFWVVLIVKILVITIVLLLLCDVLPRVYASQNNIRFAKFSSWWLDALVVPLFRRTGQFMVRMSEGVETGLGIGDATEYSLQQIDQEETSQEERNILKGIVKFGNITVKQVMRTRLDVSGLDYTLTLAEVLRRVEDLHYSRLPVYKNDLDEVAGILNTKDLLPYIGKDSLQGFDWHSLLRPVYFVPQNKLIDDLLKEFQHKRTHIAVVVDEFGGTSGIVTLEDILEEIIGDIKDEFDDEESVNKKLDDNNFIFEGRTSILDVCKAMDLPLDTFESVRGESDSLAGLVLELAGKFPALNEVITTGEFDFAVLEINRNRIQKVKVTIKRSS</sequence>
<keyword evidence="4 10" id="KW-0812">Transmembrane</keyword>
<dbReference type="NCBIfam" id="TIGR03520">
    <property type="entry name" value="GldE"/>
    <property type="match status" value="1"/>
</dbReference>
<gene>
    <name evidence="12" type="ORF">EDB95_0514</name>
</gene>
<feature type="domain" description="CBS" evidence="11">
    <location>
        <begin position="218"/>
        <end position="278"/>
    </location>
</feature>
<comment type="subcellular location">
    <subcellularLocation>
        <location evidence="1">Cell membrane</location>
        <topology evidence="1">Multi-pass membrane protein</topology>
    </subcellularLocation>
</comment>
<comment type="similarity">
    <text evidence="2">Belongs to the UPF0053 family.</text>
</comment>
<reference evidence="12 13" key="1">
    <citation type="submission" date="2019-03" db="EMBL/GenBank/DDBJ databases">
        <title>Genomic Encyclopedia of Type Strains, Phase IV (KMG-IV): sequencing the most valuable type-strain genomes for metagenomic binning, comparative biology and taxonomic classification.</title>
        <authorList>
            <person name="Goeker M."/>
        </authorList>
    </citation>
    <scope>NUCLEOTIDE SEQUENCE [LARGE SCALE GENOMIC DNA]</scope>
    <source>
        <strain evidence="12 13">DSM 100059</strain>
    </source>
</reference>
<evidence type="ECO:0000256" key="10">
    <source>
        <dbReference type="SAM" id="Phobius"/>
    </source>
</evidence>
<evidence type="ECO:0000259" key="11">
    <source>
        <dbReference type="PROSITE" id="PS51371"/>
    </source>
</evidence>
<dbReference type="InterPro" id="IPR044751">
    <property type="entry name" value="Ion_transp-like_CBS"/>
</dbReference>
<dbReference type="CDD" id="cd04590">
    <property type="entry name" value="CBS_pair_CorC_HlyC_assoc"/>
    <property type="match status" value="1"/>
</dbReference>
<dbReference type="FunFam" id="3.10.580.10:FF:000002">
    <property type="entry name" value="Magnesium/cobalt efflux protein CorC"/>
    <property type="match status" value="1"/>
</dbReference>
<dbReference type="Pfam" id="PF00571">
    <property type="entry name" value="CBS"/>
    <property type="match status" value="2"/>
</dbReference>
<evidence type="ECO:0000256" key="4">
    <source>
        <dbReference type="ARBA" id="ARBA00022692"/>
    </source>
</evidence>
<keyword evidence="8 10" id="KW-0472">Membrane</keyword>
<dbReference type="PANTHER" id="PTHR22777:SF32">
    <property type="entry name" value="UPF0053 INNER MEMBRANE PROTEIN YFJD"/>
    <property type="match status" value="1"/>
</dbReference>
<dbReference type="SMART" id="SM01091">
    <property type="entry name" value="CorC_HlyC"/>
    <property type="match status" value="1"/>
</dbReference>
<dbReference type="GO" id="GO:0005886">
    <property type="term" value="C:plasma membrane"/>
    <property type="evidence" value="ECO:0007669"/>
    <property type="project" value="UniProtKB-SubCell"/>
</dbReference>
<dbReference type="InterPro" id="IPR002550">
    <property type="entry name" value="CNNM"/>
</dbReference>
<evidence type="ECO:0000256" key="8">
    <source>
        <dbReference type="ARBA" id="ARBA00023136"/>
    </source>
</evidence>